<feature type="coiled-coil region" evidence="8">
    <location>
        <begin position="733"/>
        <end position="763"/>
    </location>
</feature>
<evidence type="ECO:0000259" key="9">
    <source>
        <dbReference type="Pfam" id="PF02384"/>
    </source>
</evidence>
<dbReference type="Gene3D" id="1.20.1260.30">
    <property type="match status" value="2"/>
</dbReference>
<dbReference type="InterPro" id="IPR051537">
    <property type="entry name" value="DNA_Adenine_Mtase"/>
</dbReference>
<dbReference type="InterPro" id="IPR002052">
    <property type="entry name" value="DNA_methylase_N6_adenine_CS"/>
</dbReference>
<dbReference type="InterPro" id="IPR003356">
    <property type="entry name" value="DNA_methylase_A-5"/>
</dbReference>
<evidence type="ECO:0000256" key="4">
    <source>
        <dbReference type="ARBA" id="ARBA00022679"/>
    </source>
</evidence>
<evidence type="ECO:0000256" key="6">
    <source>
        <dbReference type="ARBA" id="ARBA00022747"/>
    </source>
</evidence>
<evidence type="ECO:0000259" key="10">
    <source>
        <dbReference type="Pfam" id="PF12161"/>
    </source>
</evidence>
<reference evidence="11 12" key="1">
    <citation type="submission" date="2013-02" db="EMBL/GenBank/DDBJ databases">
        <title>Comparitive Sequence Analysis of H. pylori Isolates.</title>
        <authorList>
            <person name="Blanchard T.G."/>
            <person name="Czinn S.J."/>
            <person name="McCracken C.M."/>
            <person name="Abolude K.A."/>
            <person name="Shefchek K.S."/>
            <person name="Maroo A.M."/>
            <person name="Santana-Cruz I.S."/>
            <person name="Tallon L.J."/>
            <person name="Ficke F.W.F."/>
        </authorList>
    </citation>
    <scope>NUCLEOTIDE SEQUENCE [LARGE SCALE GENOMIC DNA]</scope>
    <source>
        <strain evidence="11 12">Hp H-1</strain>
    </source>
</reference>
<evidence type="ECO:0000256" key="5">
    <source>
        <dbReference type="ARBA" id="ARBA00022691"/>
    </source>
</evidence>
<keyword evidence="5" id="KW-0949">S-adenosyl-L-methionine</keyword>
<dbReference type="PANTHER" id="PTHR42933">
    <property type="entry name" value="SLR6095 PROTEIN"/>
    <property type="match status" value="1"/>
</dbReference>
<keyword evidence="6" id="KW-0680">Restriction system</keyword>
<dbReference type="SUPFAM" id="SSF53335">
    <property type="entry name" value="S-adenosyl-L-methionine-dependent methyltransferases"/>
    <property type="match status" value="1"/>
</dbReference>
<comment type="caution">
    <text evidence="11">The sequence shown here is derived from an EMBL/GenBank/DDBJ whole genome shotgun (WGS) entry which is preliminary data.</text>
</comment>
<feature type="domain" description="N6 adenine-specific DNA methyltransferase N-terminal" evidence="10">
    <location>
        <begin position="10"/>
        <end position="122"/>
    </location>
</feature>
<evidence type="ECO:0000313" key="12">
    <source>
        <dbReference type="Proteomes" id="UP000011947"/>
    </source>
</evidence>
<protein>
    <recommendedName>
        <fullName evidence="2">site-specific DNA-methyltransferase (adenine-specific)</fullName>
        <ecNumber evidence="2">2.1.1.72</ecNumber>
    </recommendedName>
</protein>
<feature type="domain" description="DNA methylase adenine-specific" evidence="9">
    <location>
        <begin position="134"/>
        <end position="481"/>
    </location>
</feature>
<evidence type="ECO:0000256" key="7">
    <source>
        <dbReference type="ARBA" id="ARBA00047942"/>
    </source>
</evidence>
<evidence type="ECO:0000256" key="1">
    <source>
        <dbReference type="ARBA" id="ARBA00006594"/>
    </source>
</evidence>
<accession>M7RYU5</accession>
<dbReference type="PRINTS" id="PR00507">
    <property type="entry name" value="N12N6MTFRASE"/>
</dbReference>
<dbReference type="Gene3D" id="3.40.50.150">
    <property type="entry name" value="Vaccinia Virus protein VP39"/>
    <property type="match status" value="1"/>
</dbReference>
<dbReference type="PROSITE" id="PS00092">
    <property type="entry name" value="N6_MTASE"/>
    <property type="match status" value="1"/>
</dbReference>
<dbReference type="PATRIC" id="fig|992058.3.peg.1462"/>
<dbReference type="Proteomes" id="UP000011947">
    <property type="component" value="Unassembled WGS sequence"/>
</dbReference>
<dbReference type="GO" id="GO:0003677">
    <property type="term" value="F:DNA binding"/>
    <property type="evidence" value="ECO:0007669"/>
    <property type="project" value="InterPro"/>
</dbReference>
<dbReference type="EC" id="2.1.1.72" evidence="2"/>
<dbReference type="GO" id="GO:0009307">
    <property type="term" value="P:DNA restriction-modification system"/>
    <property type="evidence" value="ECO:0007669"/>
    <property type="project" value="UniProtKB-KW"/>
</dbReference>
<comment type="catalytic activity">
    <reaction evidence="7">
        <text>a 2'-deoxyadenosine in DNA + S-adenosyl-L-methionine = an N(6)-methyl-2'-deoxyadenosine in DNA + S-adenosyl-L-homocysteine + H(+)</text>
        <dbReference type="Rhea" id="RHEA:15197"/>
        <dbReference type="Rhea" id="RHEA-COMP:12418"/>
        <dbReference type="Rhea" id="RHEA-COMP:12419"/>
        <dbReference type="ChEBI" id="CHEBI:15378"/>
        <dbReference type="ChEBI" id="CHEBI:57856"/>
        <dbReference type="ChEBI" id="CHEBI:59789"/>
        <dbReference type="ChEBI" id="CHEBI:90615"/>
        <dbReference type="ChEBI" id="CHEBI:90616"/>
        <dbReference type="EC" id="2.1.1.72"/>
    </reaction>
</comment>
<evidence type="ECO:0000313" key="11">
    <source>
        <dbReference type="EMBL" id="EMR57053.1"/>
    </source>
</evidence>
<dbReference type="GO" id="GO:0009007">
    <property type="term" value="F:site-specific DNA-methyltransferase (adenine-specific) activity"/>
    <property type="evidence" value="ECO:0007669"/>
    <property type="project" value="UniProtKB-EC"/>
</dbReference>
<dbReference type="EMBL" id="AOTX01000047">
    <property type="protein sequence ID" value="EMR57053.1"/>
    <property type="molecule type" value="Genomic_DNA"/>
</dbReference>
<name>M7RYU5_HELPX</name>
<sequence>MAIKKSELYSSLWAGADSLRGGMDASEYKNYVLNLLFLKYISDKARSDMDSGIEVPQGCFYEDILALEDDKEIGDKLNKIIAKIAERNDLKGVIDSVDFNDNTKLGEGKAMIDTLSNLVKIFADLSLGAHGALDDDLLGDAYEYLMRRFASESGKSKGQFYTPSEVSLLLSLLLGIDENTGQDKSIYDPTCGSGSLLLKASSLAGESGSLLLKASSLAGESGSLLLKASSLAGEKGLTIYGQEKDISTRALCKMNTILHNITTADIRGGSSTLSNPFFTTENGMLKTFDYVVANPPFSLKNWTDGLSIDPKSKQVINDSFNRFEDGTPPEKNGDFAFLLHIIKSLKDTGKGAVILPHGVLFRGNAEGVIRKNLLLKGYIKGVIGLAPNLFYGTSIPACVIVLDKENAHARKGVFVIDASKDFKKDGNKNRLRDQDVQKMIDTFNAYKEIPYYSKMVSLEEISANDYNLNIPRYIASKQELEKDLFALINSHNASYLPKNEIKAYAPYFQVFKELKNTMFKKSDKEGYYALKTECENIKDLITQSLEYQTFHASVLSAFESLDLFTTFNNLEPGFNPKTLIESVCSRVLKEFEKVGILDKYGVYQLFKDYYNEVLQDDWFLISFNGFESAKELRKLTPLKDKNKKANYLEEPDFIVQKTYYKSDLIPKHLIKQRFFEKETKELEELENALNEKEALLDEFIEEHSNEEGLFDGLKINESVLKKELKNATDLEDKEILKTALEYLEAKNKALKMKNKAYEELELKAFHQYKNLEINEIKDLIIKDKWLNSLKNALEDKIQKRINAFISALNTIISSYSNSLLELDKEVKESESKVLEHLKDLGLMGW</sequence>
<keyword evidence="8" id="KW-0175">Coiled coil</keyword>
<proteinExistence type="inferred from homology"/>
<keyword evidence="4 11" id="KW-0808">Transferase</keyword>
<dbReference type="AlphaFoldDB" id="M7RYU5"/>
<dbReference type="RefSeq" id="WP_001923914.1">
    <property type="nucleotide sequence ID" value="NZ_AOTX01000047.1"/>
</dbReference>
<evidence type="ECO:0000256" key="8">
    <source>
        <dbReference type="SAM" id="Coils"/>
    </source>
</evidence>
<dbReference type="InterPro" id="IPR038333">
    <property type="entry name" value="T1MK-like_N_sf"/>
</dbReference>
<evidence type="ECO:0000256" key="3">
    <source>
        <dbReference type="ARBA" id="ARBA00022603"/>
    </source>
</evidence>
<comment type="similarity">
    <text evidence="1">Belongs to the N(4)/N(6)-methyltransferase family.</text>
</comment>
<evidence type="ECO:0000256" key="2">
    <source>
        <dbReference type="ARBA" id="ARBA00011900"/>
    </source>
</evidence>
<dbReference type="PANTHER" id="PTHR42933:SF3">
    <property type="entry name" value="TYPE I RESTRICTION ENZYME MJAVIII METHYLASE SUBUNIT"/>
    <property type="match status" value="1"/>
</dbReference>
<keyword evidence="3 11" id="KW-0489">Methyltransferase</keyword>
<dbReference type="InterPro" id="IPR022749">
    <property type="entry name" value="D12N6_MeTrfase_N"/>
</dbReference>
<feature type="coiled-coil region" evidence="8">
    <location>
        <begin position="675"/>
        <end position="702"/>
    </location>
</feature>
<dbReference type="InterPro" id="IPR029063">
    <property type="entry name" value="SAM-dependent_MTases_sf"/>
</dbReference>
<dbReference type="Pfam" id="PF12161">
    <property type="entry name" value="HsdM_N"/>
    <property type="match status" value="1"/>
</dbReference>
<gene>
    <name evidence="11" type="ORF">HPHPH1_1476</name>
</gene>
<dbReference type="GO" id="GO:0032259">
    <property type="term" value="P:methylation"/>
    <property type="evidence" value="ECO:0007669"/>
    <property type="project" value="UniProtKB-KW"/>
</dbReference>
<dbReference type="GO" id="GO:0008170">
    <property type="term" value="F:N-methyltransferase activity"/>
    <property type="evidence" value="ECO:0007669"/>
    <property type="project" value="InterPro"/>
</dbReference>
<dbReference type="Pfam" id="PF02384">
    <property type="entry name" value="N6_Mtase"/>
    <property type="match status" value="1"/>
</dbReference>
<organism evidence="11 12">
    <name type="scientific">Helicobacter pylori Hp H-1</name>
    <dbReference type="NCBI Taxonomy" id="992058"/>
    <lineage>
        <taxon>Bacteria</taxon>
        <taxon>Pseudomonadati</taxon>
        <taxon>Campylobacterota</taxon>
        <taxon>Epsilonproteobacteria</taxon>
        <taxon>Campylobacterales</taxon>
        <taxon>Helicobacteraceae</taxon>
        <taxon>Helicobacter</taxon>
    </lineage>
</organism>